<dbReference type="AlphaFoldDB" id="A0A1V9QCD0"/>
<accession>A0A1V9QCD0</accession>
<dbReference type="RefSeq" id="WP_081531171.1">
    <property type="nucleotide sequence ID" value="NZ_NBEB01000184.1"/>
</dbReference>
<reference evidence="1 2" key="1">
    <citation type="submission" date="2017-03" db="EMBL/GenBank/DDBJ databases">
        <title>Phylogenomics and comparative genomics of Lactobacillus salivarius, a mammalian gut commensal.</title>
        <authorList>
            <person name="Harris H.M."/>
        </authorList>
    </citation>
    <scope>NUCLEOTIDE SEQUENCE [LARGE SCALE GENOMIC DNA]</scope>
    <source>
        <strain evidence="1 2">LMG 14477</strain>
    </source>
</reference>
<dbReference type="EMBL" id="NBEB01000184">
    <property type="protein sequence ID" value="OQQ78450.1"/>
    <property type="molecule type" value="Genomic_DNA"/>
</dbReference>
<evidence type="ECO:0008006" key="3">
    <source>
        <dbReference type="Google" id="ProtNLM"/>
    </source>
</evidence>
<protein>
    <recommendedName>
        <fullName evidence="3">Phage tail protein</fullName>
    </recommendedName>
</protein>
<sequence>MADSFDFRDMLMDPTIPFEQIPFEGIVFGDFDSRKEGWFLTAREAPTPAEQEVIENVPFRQGNFDFSEYNGDRFFKQREIKYTLMYFGENGNYADRKSIEQEIKRQLMPQTITELYDTHDKIYHWKGKVKSIEVEDDEKYGTLTATVVFDCYPFAIRNHDEFDDIWDDVYFPHWIFMDKRYEINGKTTVTYHNIGSRMVEVTLKVVSGSVSYGGMTINNGSSKFISVPKGKHDIEFDGNGVIELSAVREEMI</sequence>
<organism evidence="1 2">
    <name type="scientific">Ligilactobacillus salivarius</name>
    <dbReference type="NCBI Taxonomy" id="1624"/>
    <lineage>
        <taxon>Bacteria</taxon>
        <taxon>Bacillati</taxon>
        <taxon>Bacillota</taxon>
        <taxon>Bacilli</taxon>
        <taxon>Lactobacillales</taxon>
        <taxon>Lactobacillaceae</taxon>
        <taxon>Ligilactobacillus</taxon>
    </lineage>
</organism>
<gene>
    <name evidence="1" type="ORF">B6U60_10660</name>
</gene>
<comment type="caution">
    <text evidence="1">The sequence shown here is derived from an EMBL/GenBank/DDBJ whole genome shotgun (WGS) entry which is preliminary data.</text>
</comment>
<evidence type="ECO:0000313" key="2">
    <source>
        <dbReference type="Proteomes" id="UP000192638"/>
    </source>
</evidence>
<name>A0A1V9QCD0_9LACO</name>
<evidence type="ECO:0000313" key="1">
    <source>
        <dbReference type="EMBL" id="OQQ78450.1"/>
    </source>
</evidence>
<dbReference type="Proteomes" id="UP000192638">
    <property type="component" value="Unassembled WGS sequence"/>
</dbReference>
<proteinExistence type="predicted"/>